<feature type="transmembrane region" description="Helical" evidence="1">
    <location>
        <begin position="365"/>
        <end position="383"/>
    </location>
</feature>
<evidence type="ECO:0000313" key="2">
    <source>
        <dbReference type="EMBL" id="MBP2326703.1"/>
    </source>
</evidence>
<dbReference type="Proteomes" id="UP001519332">
    <property type="component" value="Unassembled WGS sequence"/>
</dbReference>
<feature type="transmembrane region" description="Helical" evidence="1">
    <location>
        <begin position="412"/>
        <end position="428"/>
    </location>
</feature>
<protein>
    <recommendedName>
        <fullName evidence="4">DUF2029 domain-containing protein</fullName>
    </recommendedName>
</protein>
<feature type="transmembrane region" description="Helical" evidence="1">
    <location>
        <begin position="92"/>
        <end position="110"/>
    </location>
</feature>
<keyword evidence="3" id="KW-1185">Reference proteome</keyword>
<dbReference type="RefSeq" id="WP_209643740.1">
    <property type="nucleotide sequence ID" value="NZ_JAGINW010000001.1"/>
</dbReference>
<organism evidence="2 3">
    <name type="scientific">Kibdelosporangium banguiense</name>
    <dbReference type="NCBI Taxonomy" id="1365924"/>
    <lineage>
        <taxon>Bacteria</taxon>
        <taxon>Bacillati</taxon>
        <taxon>Actinomycetota</taxon>
        <taxon>Actinomycetes</taxon>
        <taxon>Pseudonocardiales</taxon>
        <taxon>Pseudonocardiaceae</taxon>
        <taxon>Kibdelosporangium</taxon>
    </lineage>
</organism>
<proteinExistence type="predicted"/>
<feature type="transmembrane region" description="Helical" evidence="1">
    <location>
        <begin position="389"/>
        <end position="405"/>
    </location>
</feature>
<keyword evidence="1" id="KW-0812">Transmembrane</keyword>
<reference evidence="2 3" key="1">
    <citation type="submission" date="2021-03" db="EMBL/GenBank/DDBJ databases">
        <title>Sequencing the genomes of 1000 actinobacteria strains.</title>
        <authorList>
            <person name="Klenk H.-P."/>
        </authorList>
    </citation>
    <scope>NUCLEOTIDE SEQUENCE [LARGE SCALE GENOMIC DNA]</scope>
    <source>
        <strain evidence="2 3">DSM 46670</strain>
    </source>
</reference>
<comment type="caution">
    <text evidence="2">The sequence shown here is derived from an EMBL/GenBank/DDBJ whole genome shotgun (WGS) entry which is preliminary data.</text>
</comment>
<accession>A0ABS4TQL5</accession>
<gene>
    <name evidence="2" type="ORF">JOF56_007088</name>
</gene>
<evidence type="ECO:0000313" key="3">
    <source>
        <dbReference type="Proteomes" id="UP001519332"/>
    </source>
</evidence>
<keyword evidence="1" id="KW-0472">Membrane</keyword>
<feature type="transmembrane region" description="Helical" evidence="1">
    <location>
        <begin position="293"/>
        <end position="315"/>
    </location>
</feature>
<feature type="transmembrane region" description="Helical" evidence="1">
    <location>
        <begin position="184"/>
        <end position="207"/>
    </location>
</feature>
<name>A0ABS4TQL5_9PSEU</name>
<keyword evidence="1" id="KW-1133">Transmembrane helix</keyword>
<evidence type="ECO:0000256" key="1">
    <source>
        <dbReference type="SAM" id="Phobius"/>
    </source>
</evidence>
<sequence>MSLRSATRTRRVRGELVALALLLAAIAVGFGFGIRLSGSGHFPGAPSTFGEWPILGEWLPHVGIGTPLSIMLAIAVIAWGPGLAARLAWRRLLGLAYLASVGWTFSLALIDGWQRGVAGQLTSQDEYLSEVGGITDIGLMLRTFSSRILDFQHDSWTTHVAGHPPGATLVFVWLDRLGLPGGTWAGIFCVLAGGVVAVAVPVTLAALGKPDLARAVLPFAVLFPGAVWMGVSADGMFAGVTAAGIALLALRTRLSALGGGLLLGFGVFLSYGLVLIGVLALVVCAMTRSWRTLVLALVAAGAVVAIFAWAGFWWFDGYHLVVERYYQGIANDRPYWYWIWANLACLTLVLGPAVAAGLPRAWRSPLIMAAIAVVLLADVSGLSKSEVERIWLPFAVWLVPAAAFLPGSRQRWLAAQAATALIVNHLLLTNW</sequence>
<feature type="transmembrane region" description="Helical" evidence="1">
    <location>
        <begin position="219"/>
        <end position="250"/>
    </location>
</feature>
<dbReference type="EMBL" id="JAGINW010000001">
    <property type="protein sequence ID" value="MBP2326703.1"/>
    <property type="molecule type" value="Genomic_DNA"/>
</dbReference>
<feature type="transmembrane region" description="Helical" evidence="1">
    <location>
        <begin position="58"/>
        <end position="80"/>
    </location>
</feature>
<feature type="transmembrane region" description="Helical" evidence="1">
    <location>
        <begin position="16"/>
        <end position="38"/>
    </location>
</feature>
<evidence type="ECO:0008006" key="4">
    <source>
        <dbReference type="Google" id="ProtNLM"/>
    </source>
</evidence>
<feature type="transmembrane region" description="Helical" evidence="1">
    <location>
        <begin position="262"/>
        <end position="286"/>
    </location>
</feature>
<feature type="transmembrane region" description="Helical" evidence="1">
    <location>
        <begin position="335"/>
        <end position="358"/>
    </location>
</feature>